<keyword evidence="9" id="KW-1185">Reference proteome</keyword>
<comment type="subcellular location">
    <subcellularLocation>
        <location evidence="1">Membrane</location>
        <topology evidence="1">Multi-pass membrane protein</topology>
    </subcellularLocation>
</comment>
<sequence>MAFRGWGSMRCFLGIIALTLIACVGAESTVSCSKAPTPRRFADIKSNNGKFEEGQKWTNWTLIEAHEHRAIVVEWGYYHWPKLELNARSVAAIILGGVGASLCTAAGLGGGGLFIPLFNLLLQFDSKTSAALSNFMILGGQLVTMMLNLPRSHPFQEDKPLIDFESALLLQPNLLLGISVGVLLNVVFPSWLVTLCLIVVLGSMTISSLKNGVKRWKKESQQFVTAISDGGLPAVQASSGIENGILDEPLLEKHRVKLVYPLKKILALAVVWLAFFAVQLIRTQTEKCSVVYWIITATQIPFALIVTYFALQNQLKSCPSFPEGSKTTPVNDGFLLGPKESYLLPKLALGTGVIGGMLGTGGSMIMSPVLLHAGMHPQVTAATSGFMVVFSSSMSVVQYWLLGMVPMDWALSGAGLSAVFSVVGILVVQRLVQKYGRASLIVFIVAFVVGLSAVTMASVGGYNVWERYEAGSYMGFNSPC</sequence>
<evidence type="ECO:0000256" key="1">
    <source>
        <dbReference type="ARBA" id="ARBA00004141"/>
    </source>
</evidence>
<feature type="transmembrane region" description="Helical" evidence="6">
    <location>
        <begin position="409"/>
        <end position="428"/>
    </location>
</feature>
<dbReference type="Pfam" id="PF01925">
    <property type="entry name" value="TauE"/>
    <property type="match status" value="1"/>
</dbReference>
<keyword evidence="3 6" id="KW-0812">Transmembrane</keyword>
<feature type="transmembrane region" description="Helical" evidence="6">
    <location>
        <begin position="174"/>
        <end position="202"/>
    </location>
</feature>
<organism evidence="8 9">
    <name type="scientific">Riccia fluitans</name>
    <dbReference type="NCBI Taxonomy" id="41844"/>
    <lineage>
        <taxon>Eukaryota</taxon>
        <taxon>Viridiplantae</taxon>
        <taxon>Streptophyta</taxon>
        <taxon>Embryophyta</taxon>
        <taxon>Marchantiophyta</taxon>
        <taxon>Marchantiopsida</taxon>
        <taxon>Marchantiidae</taxon>
        <taxon>Marchantiales</taxon>
        <taxon>Ricciaceae</taxon>
        <taxon>Riccia</taxon>
    </lineage>
</organism>
<accession>A0ABD1ZA09</accession>
<evidence type="ECO:0000256" key="2">
    <source>
        <dbReference type="ARBA" id="ARBA00009142"/>
    </source>
</evidence>
<comment type="similarity">
    <text evidence="2">Belongs to the 4-toluene sulfonate uptake permease (TSUP) (TC 2.A.102) family.</text>
</comment>
<feature type="transmembrane region" description="Helical" evidence="6">
    <location>
        <begin position="130"/>
        <end position="149"/>
    </location>
</feature>
<feature type="transmembrane region" description="Helical" evidence="6">
    <location>
        <begin position="261"/>
        <end position="278"/>
    </location>
</feature>
<comment type="caution">
    <text evidence="8">The sequence shown here is derived from an EMBL/GenBank/DDBJ whole genome shotgun (WGS) entry which is preliminary data.</text>
</comment>
<name>A0ABD1ZA09_9MARC</name>
<reference evidence="8 9" key="1">
    <citation type="submission" date="2024-09" db="EMBL/GenBank/DDBJ databases">
        <title>Chromosome-scale assembly of Riccia fluitans.</title>
        <authorList>
            <person name="Paukszto L."/>
            <person name="Sawicki J."/>
            <person name="Karawczyk K."/>
            <person name="Piernik-Szablinska J."/>
            <person name="Szczecinska M."/>
            <person name="Mazdziarz M."/>
        </authorList>
    </citation>
    <scope>NUCLEOTIDE SEQUENCE [LARGE SCALE GENOMIC DNA]</scope>
    <source>
        <strain evidence="8">Rf_01</strain>
        <tissue evidence="8">Aerial parts of the thallus</tissue>
    </source>
</reference>
<dbReference type="InterPro" id="IPR002781">
    <property type="entry name" value="TM_pro_TauE-like"/>
</dbReference>
<evidence type="ECO:0000313" key="8">
    <source>
        <dbReference type="EMBL" id="KAL2644560.1"/>
    </source>
</evidence>
<evidence type="ECO:0000256" key="3">
    <source>
        <dbReference type="ARBA" id="ARBA00022692"/>
    </source>
</evidence>
<dbReference type="Proteomes" id="UP001605036">
    <property type="component" value="Unassembled WGS sequence"/>
</dbReference>
<dbReference type="AlphaFoldDB" id="A0ABD1ZA09"/>
<evidence type="ECO:0000256" key="5">
    <source>
        <dbReference type="ARBA" id="ARBA00023136"/>
    </source>
</evidence>
<dbReference type="PANTHER" id="PTHR14255:SF3">
    <property type="entry name" value="SULFITE EXPORTER TAUE_SAFE FAMILY PROTEIN 5-RELATED"/>
    <property type="match status" value="1"/>
</dbReference>
<feature type="transmembrane region" description="Helical" evidence="6">
    <location>
        <begin position="383"/>
        <end position="403"/>
    </location>
</feature>
<dbReference type="PANTHER" id="PTHR14255">
    <property type="entry name" value="CEREBLON"/>
    <property type="match status" value="1"/>
</dbReference>
<evidence type="ECO:0000313" key="9">
    <source>
        <dbReference type="Proteomes" id="UP001605036"/>
    </source>
</evidence>
<protein>
    <recommendedName>
        <fullName evidence="10">Sulfite exporter TauE/SafE family protein</fullName>
    </recommendedName>
</protein>
<feature type="transmembrane region" description="Helical" evidence="6">
    <location>
        <begin position="440"/>
        <end position="465"/>
    </location>
</feature>
<evidence type="ECO:0000256" key="7">
    <source>
        <dbReference type="SAM" id="SignalP"/>
    </source>
</evidence>
<dbReference type="GO" id="GO:0016020">
    <property type="term" value="C:membrane"/>
    <property type="evidence" value="ECO:0007669"/>
    <property type="project" value="UniProtKB-SubCell"/>
</dbReference>
<feature type="transmembrane region" description="Helical" evidence="6">
    <location>
        <begin position="90"/>
        <end position="118"/>
    </location>
</feature>
<evidence type="ECO:0000256" key="6">
    <source>
        <dbReference type="SAM" id="Phobius"/>
    </source>
</evidence>
<feature type="transmembrane region" description="Helical" evidence="6">
    <location>
        <begin position="290"/>
        <end position="311"/>
    </location>
</feature>
<feature type="chain" id="PRO_5044826764" description="Sulfite exporter TauE/SafE family protein" evidence="7">
    <location>
        <begin position="27"/>
        <end position="480"/>
    </location>
</feature>
<feature type="signal peptide" evidence="7">
    <location>
        <begin position="1"/>
        <end position="26"/>
    </location>
</feature>
<keyword evidence="4 6" id="KW-1133">Transmembrane helix</keyword>
<evidence type="ECO:0008006" key="10">
    <source>
        <dbReference type="Google" id="ProtNLM"/>
    </source>
</evidence>
<keyword evidence="7" id="KW-0732">Signal</keyword>
<feature type="transmembrane region" description="Helical" evidence="6">
    <location>
        <begin position="347"/>
        <end position="371"/>
    </location>
</feature>
<keyword evidence="5 6" id="KW-0472">Membrane</keyword>
<dbReference type="EMBL" id="JBHFFA010000002">
    <property type="protein sequence ID" value="KAL2644560.1"/>
    <property type="molecule type" value="Genomic_DNA"/>
</dbReference>
<evidence type="ECO:0000256" key="4">
    <source>
        <dbReference type="ARBA" id="ARBA00022989"/>
    </source>
</evidence>
<dbReference type="PROSITE" id="PS51257">
    <property type="entry name" value="PROKAR_LIPOPROTEIN"/>
    <property type="match status" value="1"/>
</dbReference>
<gene>
    <name evidence="8" type="ORF">R1flu_012147</name>
</gene>
<proteinExistence type="inferred from homology"/>